<feature type="region of interest" description="Disordered" evidence="1">
    <location>
        <begin position="44"/>
        <end position="65"/>
    </location>
</feature>
<name>A0A246DVF0_9HYPH</name>
<sequence>MPGISPTRGEIGWARRFPQTTARHTIRKLRARHSFLLISPLVGEMPGRAEGGATPDEIPTPPSLA</sequence>
<dbReference type="Proteomes" id="UP000197269">
    <property type="component" value="Unassembled WGS sequence"/>
</dbReference>
<evidence type="ECO:0000313" key="2">
    <source>
        <dbReference type="EMBL" id="OWO93518.1"/>
    </source>
</evidence>
<accession>A0A246DVF0</accession>
<organism evidence="2 3">
    <name type="scientific">Rhizobium esperanzae</name>
    <dbReference type="NCBI Taxonomy" id="1967781"/>
    <lineage>
        <taxon>Bacteria</taxon>
        <taxon>Pseudomonadati</taxon>
        <taxon>Pseudomonadota</taxon>
        <taxon>Alphaproteobacteria</taxon>
        <taxon>Hyphomicrobiales</taxon>
        <taxon>Rhizobiaceae</taxon>
        <taxon>Rhizobium/Agrobacterium group</taxon>
        <taxon>Rhizobium</taxon>
    </lineage>
</organism>
<proteinExistence type="predicted"/>
<gene>
    <name evidence="2" type="ORF">B5E41_17220</name>
</gene>
<reference evidence="2 3" key="1">
    <citation type="submission" date="2017-03" db="EMBL/GenBank/DDBJ databases">
        <title>Genome of strain Rhizobium sp. CNPSo 668.</title>
        <authorList>
            <person name="Ribeiro R."/>
        </authorList>
    </citation>
    <scope>NUCLEOTIDE SEQUENCE [LARGE SCALE GENOMIC DNA]</scope>
    <source>
        <strain evidence="2 3">CNPSo 668</strain>
    </source>
</reference>
<protein>
    <recommendedName>
        <fullName evidence="4">Propionyl-coenzyme A carboxylase alpha polypeptide</fullName>
    </recommendedName>
</protein>
<dbReference type="EMBL" id="MXPU01000011">
    <property type="protein sequence ID" value="OWO93518.1"/>
    <property type="molecule type" value="Genomic_DNA"/>
</dbReference>
<evidence type="ECO:0008006" key="4">
    <source>
        <dbReference type="Google" id="ProtNLM"/>
    </source>
</evidence>
<dbReference type="AlphaFoldDB" id="A0A246DVF0"/>
<evidence type="ECO:0000256" key="1">
    <source>
        <dbReference type="SAM" id="MobiDB-lite"/>
    </source>
</evidence>
<comment type="caution">
    <text evidence="2">The sequence shown here is derived from an EMBL/GenBank/DDBJ whole genome shotgun (WGS) entry which is preliminary data.</text>
</comment>
<evidence type="ECO:0000313" key="3">
    <source>
        <dbReference type="Proteomes" id="UP000197269"/>
    </source>
</evidence>